<proteinExistence type="predicted"/>
<gene>
    <name evidence="2" type="ORF">HNP38_001680</name>
</gene>
<accession>A0A840KEI6</accession>
<keyword evidence="1" id="KW-0472">Membrane</keyword>
<sequence length="103" mass="12200">MKFNYIYIVLLGILFLAPVFIKGDQAYLIFQIIYFITLAVFAFLAWRGNKKNDLVLYIFLLILGVIQAFDKEDKYFFVQMGLLVVLLIYAMLEWRKKDNESIE</sequence>
<feature type="transmembrane region" description="Helical" evidence="1">
    <location>
        <begin position="53"/>
        <end position="69"/>
    </location>
</feature>
<reference evidence="2 3" key="1">
    <citation type="submission" date="2020-08" db="EMBL/GenBank/DDBJ databases">
        <title>Functional genomics of gut bacteria from endangered species of beetles.</title>
        <authorList>
            <person name="Carlos-Shanley C."/>
        </authorList>
    </citation>
    <scope>NUCLEOTIDE SEQUENCE [LARGE SCALE GENOMIC DNA]</scope>
    <source>
        <strain evidence="2 3">S00151</strain>
    </source>
</reference>
<feature type="transmembrane region" description="Helical" evidence="1">
    <location>
        <begin position="27"/>
        <end position="46"/>
    </location>
</feature>
<dbReference type="AlphaFoldDB" id="A0A840KEI6"/>
<name>A0A840KEI6_9FLAO</name>
<keyword evidence="1" id="KW-1133">Transmembrane helix</keyword>
<dbReference type="EMBL" id="JACHLE010000001">
    <property type="protein sequence ID" value="MBB4806408.1"/>
    <property type="molecule type" value="Genomic_DNA"/>
</dbReference>
<comment type="caution">
    <text evidence="2">The sequence shown here is derived from an EMBL/GenBank/DDBJ whole genome shotgun (WGS) entry which is preliminary data.</text>
</comment>
<evidence type="ECO:0000313" key="2">
    <source>
        <dbReference type="EMBL" id="MBB4806408.1"/>
    </source>
</evidence>
<dbReference type="RefSeq" id="WP_184187417.1">
    <property type="nucleotide sequence ID" value="NZ_JACHLE010000001.1"/>
</dbReference>
<feature type="transmembrane region" description="Helical" evidence="1">
    <location>
        <begin position="75"/>
        <end position="92"/>
    </location>
</feature>
<organism evidence="2 3">
    <name type="scientific">Chryseobacterium defluvii</name>
    <dbReference type="NCBI Taxonomy" id="160396"/>
    <lineage>
        <taxon>Bacteria</taxon>
        <taxon>Pseudomonadati</taxon>
        <taxon>Bacteroidota</taxon>
        <taxon>Flavobacteriia</taxon>
        <taxon>Flavobacteriales</taxon>
        <taxon>Weeksellaceae</taxon>
        <taxon>Chryseobacterium group</taxon>
        <taxon>Chryseobacterium</taxon>
    </lineage>
</organism>
<keyword evidence="1" id="KW-0812">Transmembrane</keyword>
<dbReference type="Proteomes" id="UP000592180">
    <property type="component" value="Unassembled WGS sequence"/>
</dbReference>
<protein>
    <submittedName>
        <fullName evidence="2">Putative membrane protein</fullName>
    </submittedName>
</protein>
<feature type="transmembrane region" description="Helical" evidence="1">
    <location>
        <begin position="5"/>
        <end position="21"/>
    </location>
</feature>
<evidence type="ECO:0000256" key="1">
    <source>
        <dbReference type="SAM" id="Phobius"/>
    </source>
</evidence>
<keyword evidence="3" id="KW-1185">Reference proteome</keyword>
<evidence type="ECO:0000313" key="3">
    <source>
        <dbReference type="Proteomes" id="UP000592180"/>
    </source>
</evidence>